<protein>
    <submittedName>
        <fullName evidence="1">Uncharacterized protein</fullName>
    </submittedName>
</protein>
<name>A0ACB8RSS7_9AGAM</name>
<dbReference type="EMBL" id="MU275908">
    <property type="protein sequence ID" value="KAI0047216.1"/>
    <property type="molecule type" value="Genomic_DNA"/>
</dbReference>
<gene>
    <name evidence="1" type="ORF">FA95DRAFT_1606227</name>
</gene>
<keyword evidence="2" id="KW-1185">Reference proteome</keyword>
<proteinExistence type="predicted"/>
<reference evidence="1" key="1">
    <citation type="submission" date="2021-02" db="EMBL/GenBank/DDBJ databases">
        <authorList>
            <consortium name="DOE Joint Genome Institute"/>
            <person name="Ahrendt S."/>
            <person name="Looney B.P."/>
            <person name="Miyauchi S."/>
            <person name="Morin E."/>
            <person name="Drula E."/>
            <person name="Courty P.E."/>
            <person name="Chicoki N."/>
            <person name="Fauchery L."/>
            <person name="Kohler A."/>
            <person name="Kuo A."/>
            <person name="Labutti K."/>
            <person name="Pangilinan J."/>
            <person name="Lipzen A."/>
            <person name="Riley R."/>
            <person name="Andreopoulos W."/>
            <person name="He G."/>
            <person name="Johnson J."/>
            <person name="Barry K.W."/>
            <person name="Grigoriev I.V."/>
            <person name="Nagy L."/>
            <person name="Hibbett D."/>
            <person name="Henrissat B."/>
            <person name="Matheny P.B."/>
            <person name="Labbe J."/>
            <person name="Martin F."/>
        </authorList>
    </citation>
    <scope>NUCLEOTIDE SEQUENCE</scope>
    <source>
        <strain evidence="1">FP105234-sp</strain>
    </source>
</reference>
<evidence type="ECO:0000313" key="2">
    <source>
        <dbReference type="Proteomes" id="UP000814033"/>
    </source>
</evidence>
<accession>A0ACB8RSS7</accession>
<organism evidence="1 2">
    <name type="scientific">Auriscalpium vulgare</name>
    <dbReference type="NCBI Taxonomy" id="40419"/>
    <lineage>
        <taxon>Eukaryota</taxon>
        <taxon>Fungi</taxon>
        <taxon>Dikarya</taxon>
        <taxon>Basidiomycota</taxon>
        <taxon>Agaricomycotina</taxon>
        <taxon>Agaricomycetes</taxon>
        <taxon>Russulales</taxon>
        <taxon>Auriscalpiaceae</taxon>
        <taxon>Auriscalpium</taxon>
    </lineage>
</organism>
<evidence type="ECO:0000313" key="1">
    <source>
        <dbReference type="EMBL" id="KAI0047216.1"/>
    </source>
</evidence>
<reference evidence="1" key="2">
    <citation type="journal article" date="2022" name="New Phytol.">
        <title>Evolutionary transition to the ectomycorrhizal habit in the genomes of a hyperdiverse lineage of mushroom-forming fungi.</title>
        <authorList>
            <person name="Looney B."/>
            <person name="Miyauchi S."/>
            <person name="Morin E."/>
            <person name="Drula E."/>
            <person name="Courty P.E."/>
            <person name="Kohler A."/>
            <person name="Kuo A."/>
            <person name="LaButti K."/>
            <person name="Pangilinan J."/>
            <person name="Lipzen A."/>
            <person name="Riley R."/>
            <person name="Andreopoulos W."/>
            <person name="He G."/>
            <person name="Johnson J."/>
            <person name="Nolan M."/>
            <person name="Tritt A."/>
            <person name="Barry K.W."/>
            <person name="Grigoriev I.V."/>
            <person name="Nagy L.G."/>
            <person name="Hibbett D."/>
            <person name="Henrissat B."/>
            <person name="Matheny P.B."/>
            <person name="Labbe J."/>
            <person name="Martin F.M."/>
        </authorList>
    </citation>
    <scope>NUCLEOTIDE SEQUENCE</scope>
    <source>
        <strain evidence="1">FP105234-sp</strain>
    </source>
</reference>
<comment type="caution">
    <text evidence="1">The sequence shown here is derived from an EMBL/GenBank/DDBJ whole genome shotgun (WGS) entry which is preliminary data.</text>
</comment>
<dbReference type="Proteomes" id="UP000814033">
    <property type="component" value="Unassembled WGS sequence"/>
</dbReference>
<sequence length="393" mass="42339">MHKPPDPSEEKLPPASGVQPERMNIDAEESIVDTSAEPAIPPFPVTGLATDGPVAPSTVPSEDAAALPNVGAPYYLLHPLLHIPVHSHGCPTCRAFLDHQGPSDPSWAHVQAQFRIHQRAQFDLGVARGLAAASERITAAEDNALSRSKRTLQAQLDTIRLEHAALLRDHANTEQALSRALAPSRARSSIDGSPSLTSQRRRSPRPDAKKRKRASPTPSGTDARRSRAPSGPPRTVSGSTWPDIASWVSAPPQDIHGPQWTRWVPISHADVSLIFARAASDSHALDRIRVLALAADGLSVAERTPIDESLQEGLELREVISSALRLQVTTPESLSKCSAARRTTVRLTPTAVAMAKWAPISTSTTTLHARHAGLKIQKMSPQHRVHLDTAGRT</sequence>